<evidence type="ECO:0000313" key="5">
    <source>
        <dbReference type="Proteomes" id="UP000235965"/>
    </source>
</evidence>
<keyword evidence="2" id="KW-0812">Transmembrane</keyword>
<feature type="domain" description="Fibronectin type-III" evidence="3">
    <location>
        <begin position="783"/>
        <end position="886"/>
    </location>
</feature>
<feature type="region of interest" description="Disordered" evidence="1">
    <location>
        <begin position="979"/>
        <end position="1083"/>
    </location>
</feature>
<keyword evidence="2" id="KW-1133">Transmembrane helix</keyword>
<feature type="transmembrane region" description="Helical" evidence="2">
    <location>
        <begin position="892"/>
        <end position="913"/>
    </location>
</feature>
<feature type="compositionally biased region" description="Low complexity" evidence="1">
    <location>
        <begin position="1190"/>
        <end position="1205"/>
    </location>
</feature>
<proteinExistence type="predicted"/>
<dbReference type="InParanoid" id="A0A2J7RND0"/>
<dbReference type="FunCoup" id="A0A2J7RND0">
    <property type="interactions" value="65"/>
</dbReference>
<feature type="domain" description="Fibronectin type-III" evidence="3">
    <location>
        <begin position="686"/>
        <end position="779"/>
    </location>
</feature>
<gene>
    <name evidence="4" type="ORF">B7P43_G03672</name>
</gene>
<evidence type="ECO:0000256" key="2">
    <source>
        <dbReference type="SAM" id="Phobius"/>
    </source>
</evidence>
<feature type="compositionally biased region" description="Polar residues" evidence="1">
    <location>
        <begin position="1006"/>
        <end position="1015"/>
    </location>
</feature>
<dbReference type="PANTHER" id="PTHR46957:SF3">
    <property type="entry name" value="CYTOKINE RECEPTOR"/>
    <property type="match status" value="1"/>
</dbReference>
<dbReference type="CDD" id="cd00063">
    <property type="entry name" value="FN3"/>
    <property type="match status" value="4"/>
</dbReference>
<dbReference type="GO" id="GO:0016020">
    <property type="term" value="C:membrane"/>
    <property type="evidence" value="ECO:0007669"/>
    <property type="project" value="UniProtKB-SubCell"/>
</dbReference>
<feature type="compositionally biased region" description="Basic and acidic residues" evidence="1">
    <location>
        <begin position="939"/>
        <end position="958"/>
    </location>
</feature>
<keyword evidence="5" id="KW-1185">Reference proteome</keyword>
<feature type="compositionally biased region" description="Low complexity" evidence="1">
    <location>
        <begin position="985"/>
        <end position="1005"/>
    </location>
</feature>
<keyword evidence="2" id="KW-0472">Membrane</keyword>
<dbReference type="Gene3D" id="2.60.40.10">
    <property type="entry name" value="Immunoglobulins"/>
    <property type="match status" value="6"/>
</dbReference>
<feature type="domain" description="Fibronectin type-III" evidence="3">
    <location>
        <begin position="580"/>
        <end position="682"/>
    </location>
</feature>
<feature type="domain" description="Fibronectin type-III" evidence="3">
    <location>
        <begin position="263"/>
        <end position="369"/>
    </location>
</feature>
<dbReference type="EMBL" id="NEVH01002541">
    <property type="protein sequence ID" value="PNF42340.1"/>
    <property type="molecule type" value="Genomic_DNA"/>
</dbReference>
<dbReference type="InterPro" id="IPR013783">
    <property type="entry name" value="Ig-like_fold"/>
</dbReference>
<dbReference type="PROSITE" id="PS50853">
    <property type="entry name" value="FN3"/>
    <property type="match status" value="4"/>
</dbReference>
<comment type="caution">
    <text evidence="4">The sequence shown here is derived from an EMBL/GenBank/DDBJ whole genome shotgun (WGS) entry which is preliminary data.</text>
</comment>
<dbReference type="InterPro" id="IPR003961">
    <property type="entry name" value="FN3_dom"/>
</dbReference>
<dbReference type="Pfam" id="PF00041">
    <property type="entry name" value="fn3"/>
    <property type="match status" value="2"/>
</dbReference>
<protein>
    <recommendedName>
        <fullName evidence="3">Fibronectin type-III domain-containing protein</fullName>
    </recommendedName>
</protein>
<reference evidence="4 5" key="1">
    <citation type="submission" date="2017-12" db="EMBL/GenBank/DDBJ databases">
        <title>Hemimetabolous genomes reveal molecular basis of termite eusociality.</title>
        <authorList>
            <person name="Harrison M.C."/>
            <person name="Jongepier E."/>
            <person name="Robertson H.M."/>
            <person name="Arning N."/>
            <person name="Bitard-Feildel T."/>
            <person name="Chao H."/>
            <person name="Childers C.P."/>
            <person name="Dinh H."/>
            <person name="Doddapaneni H."/>
            <person name="Dugan S."/>
            <person name="Gowin J."/>
            <person name="Greiner C."/>
            <person name="Han Y."/>
            <person name="Hu H."/>
            <person name="Hughes D.S.T."/>
            <person name="Huylmans A.-K."/>
            <person name="Kemena C."/>
            <person name="Kremer L.P.M."/>
            <person name="Lee S.L."/>
            <person name="Lopez-Ezquerra A."/>
            <person name="Mallet L."/>
            <person name="Monroy-Kuhn J.M."/>
            <person name="Moser A."/>
            <person name="Murali S.C."/>
            <person name="Muzny D.M."/>
            <person name="Otani S."/>
            <person name="Piulachs M.-D."/>
            <person name="Poelchau M."/>
            <person name="Qu J."/>
            <person name="Schaub F."/>
            <person name="Wada-Katsumata A."/>
            <person name="Worley K.C."/>
            <person name="Xie Q."/>
            <person name="Ylla G."/>
            <person name="Poulsen M."/>
            <person name="Gibbs R.A."/>
            <person name="Schal C."/>
            <person name="Richards S."/>
            <person name="Belles X."/>
            <person name="Korb J."/>
            <person name="Bornberg-Bauer E."/>
        </authorList>
    </citation>
    <scope>NUCLEOTIDE SEQUENCE [LARGE SCALE GENOMIC DNA]</scope>
    <source>
        <tissue evidence="4">Whole body</tissue>
    </source>
</reference>
<feature type="compositionally biased region" description="Polar residues" evidence="1">
    <location>
        <begin position="1032"/>
        <end position="1047"/>
    </location>
</feature>
<organism evidence="4 5">
    <name type="scientific">Cryptotermes secundus</name>
    <dbReference type="NCBI Taxonomy" id="105785"/>
    <lineage>
        <taxon>Eukaryota</taxon>
        <taxon>Metazoa</taxon>
        <taxon>Ecdysozoa</taxon>
        <taxon>Arthropoda</taxon>
        <taxon>Hexapoda</taxon>
        <taxon>Insecta</taxon>
        <taxon>Pterygota</taxon>
        <taxon>Neoptera</taxon>
        <taxon>Polyneoptera</taxon>
        <taxon>Dictyoptera</taxon>
        <taxon>Blattodea</taxon>
        <taxon>Blattoidea</taxon>
        <taxon>Termitoidae</taxon>
        <taxon>Kalotermitidae</taxon>
        <taxon>Cryptotermitinae</taxon>
        <taxon>Cryptotermes</taxon>
    </lineage>
</organism>
<accession>A0A2J7RND0</accession>
<feature type="region of interest" description="Disordered" evidence="1">
    <location>
        <begin position="1190"/>
        <end position="1222"/>
    </location>
</feature>
<feature type="region of interest" description="Disordered" evidence="1">
    <location>
        <begin position="934"/>
        <end position="967"/>
    </location>
</feature>
<dbReference type="SMART" id="SM00060">
    <property type="entry name" value="FN3"/>
    <property type="match status" value="7"/>
</dbReference>
<dbReference type="PANTHER" id="PTHR46957">
    <property type="entry name" value="CYTOKINE RECEPTOR"/>
    <property type="match status" value="1"/>
</dbReference>
<evidence type="ECO:0000313" key="4">
    <source>
        <dbReference type="EMBL" id="PNF42340.1"/>
    </source>
</evidence>
<evidence type="ECO:0000256" key="1">
    <source>
        <dbReference type="SAM" id="MobiDB-lite"/>
    </source>
</evidence>
<dbReference type="OrthoDB" id="6381660at2759"/>
<dbReference type="SUPFAM" id="SSF49265">
    <property type="entry name" value="Fibronectin type III"/>
    <property type="match status" value="5"/>
</dbReference>
<dbReference type="Proteomes" id="UP000235965">
    <property type="component" value="Unassembled WGS sequence"/>
</dbReference>
<dbReference type="STRING" id="105785.A0A2J7RND0"/>
<evidence type="ECO:0000259" key="3">
    <source>
        <dbReference type="PROSITE" id="PS50853"/>
    </source>
</evidence>
<dbReference type="InterPro" id="IPR050713">
    <property type="entry name" value="RTP_Phos/Ushers"/>
</dbReference>
<sequence length="1414" mass="155802">MQGCWSILLGLPRQAQCRSGRLCCIEVAVVLYLLFFLHSTCGEYNTCVGLNTPGVTVPGGDINLEFGNPLRILCILNASHSAAAGKNSSDLVFFHDSKEVPQEFVTVVNSTTLEIYVEKPPISSSMYYCKLKMKDKPAKDMYMAVCLNRVVVDSKPQEVQNLSCISRNWHNLTCSWKKPQSFVKTTYNLSFRLPGRAGGRMHYKCPEVIENETDSYCFWDLSTDPHYRLPYEYYYFTLTGRNMFGNWSKNIKFHHYSHVIPAPATDLTIVDVTVTSVTLKWSVPYPMDLFPPGLVQKIEYQSTYDDSGKWLVANTSSLNRHSDKYIYTLDGLKYANTLYDIRVYLRSPLAVGEDKWSAPTMNTFRTEPTFPGAVPKTDIGSFEVSGGLPNRDVYIYWQHIPDYLKNGDNFEYKIISVEENGHRRSLKPNETTNAYAKFRGISFNSFRFRIVAANKEGYSKDVSEVYVPSKTEIPAEPISFTKIAFDKGEYELSWKPPASASDRNKIENYTIFWCNHERDRPYQCTGFLNWTHVPRTVTLKKIHVPEDKIYQFAISANTKNASSGMVWASCTVIHNKVVGKMKSVWINRIGSTYIEVGWKLDCSDRIGTVQGFNIYYCPIVSPYNLSCKEHELNTTVMGDPQTIHGNISNLKPYTTYMVAIAVITQSGEGLQSEPLYNTTLEAAPVAPGPVNVTEITNTSMVVTWNPPKSMNGALRNYDVFYGDTSKRLNMNTNERPETVPVSMKLENLTSYYNYTVSVVACTTACSEKSSPVTVQTDIGVPGMMEHPTVQYINSSMVLVSWKPPLKRGGPINYYEVTVIKVDEDSGGNETFLYNTTATESQIPVPNCESEGYLKYLFLVRAVNLGTTNVTHYGNWSSPGETNCYRSVIPQEMLMFIWVCGVIVFIGLAILFYCMGKRAWLRCKEMQDVEVKLPPGLAPSEKEKDHEYWPPVDAHDHISGKPRSNASADEEYLLDKKEERYGRNPSGDSSGCSSGHESVSSSLKSGTQFSSDSGTEVDQHPPSPDGVFPDSPTWESSTVTPSLRQRNVASLRPEGYSDGSRWDPYVKMGKNGGSGGSGSVARSTPNLTELEGLGVGLGPGGADTGYTCLGTWSSIGYISMPSSEEMGSSGGIGNGAGSAVGLGSGMSAAGGYCRVELDGRPVEGQGPRQQQQQIVQPCKGYVSLASMIDTSASTSTTPHSSTHSSPCQPPQQPPGSHLGGYVTHHPIWPAAKETSSGKGYVMAGELGNKIAAASGSLLTPEVEEENQGILGADLSNGGEDHHEDEEFHSPELYCRFGLHPGMIPVPVQIPVSSNTGMMEGILDPEQERTPKQGSGYVTHSDEPRVQEAKSSGMISGCHNDQRVSVSGSSGSAASGYVPHRQFEKRDALALSQTAYQDYTKVFLPNTDDASTSTSV</sequence>
<dbReference type="InterPro" id="IPR036116">
    <property type="entry name" value="FN3_sf"/>
</dbReference>
<name>A0A2J7RND0_9NEOP</name>